<keyword evidence="4" id="KW-0479">Metal-binding</keyword>
<sequence>MVLHYSHEQIVWQEVPGETSLAYTISGCPVGCKGCHSVDTWPKGSGQALTQDYLLARLMLYQDLISCVLFLGGEWQPHALLPLLRLAKEKGLKTCLYTGLDTVSGELQAELDYLKTGPWIAALGGLDSPNTNQRFVHLASGACLNQHFWRAP</sequence>
<dbReference type="InterPro" id="IPR034457">
    <property type="entry name" value="Organic_radical-activating"/>
</dbReference>
<reference evidence="8" key="1">
    <citation type="submission" date="2017-05" db="EMBL/GenBank/DDBJ databases">
        <authorList>
            <person name="Sung H."/>
        </authorList>
    </citation>
    <scope>NUCLEOTIDE SEQUENCE [LARGE SCALE GENOMIC DNA]</scope>
    <source>
        <strain evidence="8">AMac2203</strain>
    </source>
</reference>
<evidence type="ECO:0000256" key="2">
    <source>
        <dbReference type="ARBA" id="ARBA00022485"/>
    </source>
</evidence>
<dbReference type="KEGG" id="ocm:CBP12_03345"/>
<dbReference type="Pfam" id="PF13353">
    <property type="entry name" value="Fer4_12"/>
    <property type="match status" value="1"/>
</dbReference>
<comment type="cofactor">
    <cofactor evidence="1">
        <name>[4Fe-4S] cluster</name>
        <dbReference type="ChEBI" id="CHEBI:49883"/>
    </cofactor>
</comment>
<evidence type="ECO:0000256" key="5">
    <source>
        <dbReference type="ARBA" id="ARBA00023004"/>
    </source>
</evidence>
<dbReference type="PANTHER" id="PTHR30352:SF2">
    <property type="entry name" value="ANAEROBIC RIBONUCLEOSIDE-TRIPHOSPHATE REDUCTASE-ACTIVATING PROTEIN"/>
    <property type="match status" value="1"/>
</dbReference>
<keyword evidence="3" id="KW-0949">S-adenosyl-L-methionine</keyword>
<name>A0A1Y0CVQ5_9GAMM</name>
<dbReference type="PANTHER" id="PTHR30352">
    <property type="entry name" value="PYRUVATE FORMATE-LYASE-ACTIVATING ENZYME"/>
    <property type="match status" value="1"/>
</dbReference>
<dbReference type="Gene3D" id="3.20.20.70">
    <property type="entry name" value="Aldolase class I"/>
    <property type="match status" value="1"/>
</dbReference>
<keyword evidence="6" id="KW-0411">Iron-sulfur</keyword>
<gene>
    <name evidence="7" type="ORF">CBP12_03345</name>
</gene>
<evidence type="ECO:0000313" key="8">
    <source>
        <dbReference type="Proteomes" id="UP000243793"/>
    </source>
</evidence>
<accession>A0A1Y0CVQ5</accession>
<evidence type="ECO:0000313" key="7">
    <source>
        <dbReference type="EMBL" id="ART79298.1"/>
    </source>
</evidence>
<keyword evidence="5" id="KW-0408">Iron</keyword>
<evidence type="ECO:0000256" key="4">
    <source>
        <dbReference type="ARBA" id="ARBA00022723"/>
    </source>
</evidence>
<evidence type="ECO:0000256" key="1">
    <source>
        <dbReference type="ARBA" id="ARBA00001966"/>
    </source>
</evidence>
<proteinExistence type="predicted"/>
<dbReference type="InterPro" id="IPR058240">
    <property type="entry name" value="rSAM_sf"/>
</dbReference>
<evidence type="ECO:0000256" key="6">
    <source>
        <dbReference type="ARBA" id="ARBA00023014"/>
    </source>
</evidence>
<dbReference type="EMBL" id="CP021376">
    <property type="protein sequence ID" value="ART79298.1"/>
    <property type="molecule type" value="Genomic_DNA"/>
</dbReference>
<dbReference type="SUPFAM" id="SSF102114">
    <property type="entry name" value="Radical SAM enzymes"/>
    <property type="match status" value="1"/>
</dbReference>
<dbReference type="InterPro" id="IPR013785">
    <property type="entry name" value="Aldolase_TIM"/>
</dbReference>
<keyword evidence="8" id="KW-1185">Reference proteome</keyword>
<dbReference type="InterPro" id="IPR007197">
    <property type="entry name" value="rSAM"/>
</dbReference>
<dbReference type="InterPro" id="IPR014191">
    <property type="entry name" value="Anaer_RNR_activator"/>
</dbReference>
<dbReference type="OrthoDB" id="9782387at2"/>
<dbReference type="GO" id="GO:0004748">
    <property type="term" value="F:ribonucleoside-diphosphate reductase activity, thioredoxin disulfide as acceptor"/>
    <property type="evidence" value="ECO:0007669"/>
    <property type="project" value="TreeGrafter"/>
</dbReference>
<evidence type="ECO:0000256" key="3">
    <source>
        <dbReference type="ARBA" id="ARBA00022691"/>
    </source>
</evidence>
<dbReference type="AlphaFoldDB" id="A0A1Y0CVQ5"/>
<dbReference type="RefSeq" id="WP_086962945.1">
    <property type="nucleotide sequence ID" value="NZ_CP021376.1"/>
</dbReference>
<dbReference type="GO" id="GO:0051539">
    <property type="term" value="F:4 iron, 4 sulfur cluster binding"/>
    <property type="evidence" value="ECO:0007669"/>
    <property type="project" value="UniProtKB-KW"/>
</dbReference>
<dbReference type="GO" id="GO:0046872">
    <property type="term" value="F:metal ion binding"/>
    <property type="evidence" value="ECO:0007669"/>
    <property type="project" value="UniProtKB-KW"/>
</dbReference>
<keyword evidence="2" id="KW-0004">4Fe-4S</keyword>
<dbReference type="SFLD" id="SFLDS00029">
    <property type="entry name" value="Radical_SAM"/>
    <property type="match status" value="1"/>
</dbReference>
<organism evidence="7 8">
    <name type="scientific">Oceanisphaera avium</name>
    <dbReference type="NCBI Taxonomy" id="1903694"/>
    <lineage>
        <taxon>Bacteria</taxon>
        <taxon>Pseudomonadati</taxon>
        <taxon>Pseudomonadota</taxon>
        <taxon>Gammaproteobacteria</taxon>
        <taxon>Aeromonadales</taxon>
        <taxon>Aeromonadaceae</taxon>
        <taxon>Oceanisphaera</taxon>
    </lineage>
</organism>
<dbReference type="NCBIfam" id="TIGR02826">
    <property type="entry name" value="RNR_activ_nrdG3"/>
    <property type="match status" value="1"/>
</dbReference>
<dbReference type="Proteomes" id="UP000243793">
    <property type="component" value="Chromosome"/>
</dbReference>
<protein>
    <submittedName>
        <fullName evidence="7">Anaerobic ribonucleoside-triphosphate reductase activating protein</fullName>
    </submittedName>
</protein>